<dbReference type="RefSeq" id="XP_068346411.1">
    <property type="nucleotide sequence ID" value="XM_068496289.1"/>
</dbReference>
<reference evidence="1" key="1">
    <citation type="submission" date="2016-10" db="EMBL/GenBank/DDBJ databases">
        <authorList>
            <person name="Benchimol M."/>
            <person name="Almeida L.G."/>
            <person name="Vasconcelos A.T."/>
            <person name="Perreira-Neves A."/>
            <person name="Rosa I.A."/>
            <person name="Tasca T."/>
            <person name="Bogo M.R."/>
            <person name="de Souza W."/>
        </authorList>
    </citation>
    <scope>NUCLEOTIDE SEQUENCE [LARGE SCALE GENOMIC DNA]</scope>
    <source>
        <strain evidence="1">K</strain>
    </source>
</reference>
<dbReference type="Gene3D" id="3.40.50.1000">
    <property type="entry name" value="HAD superfamily/HAD-like"/>
    <property type="match status" value="1"/>
</dbReference>
<organism evidence="1 2">
    <name type="scientific">Tritrichomonas foetus</name>
    <dbReference type="NCBI Taxonomy" id="1144522"/>
    <lineage>
        <taxon>Eukaryota</taxon>
        <taxon>Metamonada</taxon>
        <taxon>Parabasalia</taxon>
        <taxon>Tritrichomonadida</taxon>
        <taxon>Tritrichomonadidae</taxon>
        <taxon>Tritrichomonas</taxon>
    </lineage>
</organism>
<dbReference type="PANTHER" id="PTHR43885">
    <property type="entry name" value="HALOACID DEHALOGENASE-LIKE HYDROLASE"/>
    <property type="match status" value="1"/>
</dbReference>
<dbReference type="Proteomes" id="UP000179807">
    <property type="component" value="Unassembled WGS sequence"/>
</dbReference>
<dbReference type="Gene3D" id="1.10.150.240">
    <property type="entry name" value="Putative phosphatase, domain 2"/>
    <property type="match status" value="1"/>
</dbReference>
<dbReference type="GO" id="GO:0016787">
    <property type="term" value="F:hydrolase activity"/>
    <property type="evidence" value="ECO:0007669"/>
    <property type="project" value="UniProtKB-KW"/>
</dbReference>
<proteinExistence type="predicted"/>
<evidence type="ECO:0000313" key="2">
    <source>
        <dbReference type="Proteomes" id="UP000179807"/>
    </source>
</evidence>
<comment type="caution">
    <text evidence="1">The sequence shown here is derived from an EMBL/GenBank/DDBJ whole genome shotgun (WGS) entry which is preliminary data.</text>
</comment>
<evidence type="ECO:0000313" key="1">
    <source>
        <dbReference type="EMBL" id="OHS93274.1"/>
    </source>
</evidence>
<dbReference type="Pfam" id="PF00702">
    <property type="entry name" value="Hydrolase"/>
    <property type="match status" value="1"/>
</dbReference>
<sequence length="238" mass="26743">MTDHVLVSFDIDGTLMICDNARVHRAAFRAATFSLTGEDKPVEEYLGIPLSGCTDSYVAEKVLKKFLKTDNIPEEHFVKFMKKTEEFFLDTFDDRLDLMPGVTKLLTELNKIPNVTLAICSGNYPRIGLKKLESANLIHFFKNQIAGWGFHPNRADILRDSIKEAKKVTGHDFTRIIHVGDAPQDAQAAIDTGSIPVIVRTSRHKFHTSDFPKSSIILTNFEQNLDDFIHIVKTGALP</sequence>
<keyword evidence="2" id="KW-1185">Reference proteome</keyword>
<dbReference type="AlphaFoldDB" id="A0A1J4J1H1"/>
<dbReference type="InterPro" id="IPR036412">
    <property type="entry name" value="HAD-like_sf"/>
</dbReference>
<accession>A0A1J4J1H1</accession>
<dbReference type="VEuPathDB" id="TrichDB:TRFO_11880"/>
<dbReference type="GeneID" id="94830993"/>
<dbReference type="OrthoDB" id="40579at2759"/>
<protein>
    <submittedName>
        <fullName evidence="1">Haloacid dehalogenase-like hydrolase family protein</fullName>
    </submittedName>
</protein>
<dbReference type="PANTHER" id="PTHR43885:SF1">
    <property type="entry name" value="SUPERFAMILY HYDROLASE, PUTATIVE (AFU_ORTHOLOGUE AFUA_4G13290)-RELATED"/>
    <property type="match status" value="1"/>
</dbReference>
<dbReference type="InterPro" id="IPR023198">
    <property type="entry name" value="PGP-like_dom2"/>
</dbReference>
<dbReference type="SUPFAM" id="SSF56784">
    <property type="entry name" value="HAD-like"/>
    <property type="match status" value="1"/>
</dbReference>
<gene>
    <name evidence="1" type="ORF">TRFO_11880</name>
</gene>
<name>A0A1J4J1H1_9EUKA</name>
<dbReference type="InterPro" id="IPR023214">
    <property type="entry name" value="HAD_sf"/>
</dbReference>
<dbReference type="EMBL" id="MLAK01001415">
    <property type="protein sequence ID" value="OHS93274.1"/>
    <property type="molecule type" value="Genomic_DNA"/>
</dbReference>